<proteinExistence type="predicted"/>
<reference evidence="1" key="1">
    <citation type="submission" date="2022-10" db="EMBL/GenBank/DDBJ databases">
        <authorList>
            <person name="Chen Y."/>
            <person name="Dougan E. K."/>
            <person name="Chan C."/>
            <person name="Rhodes N."/>
            <person name="Thang M."/>
        </authorList>
    </citation>
    <scope>NUCLEOTIDE SEQUENCE</scope>
</reference>
<name>A0A9P1DLR1_9DINO</name>
<accession>A0A9P1DLR1</accession>
<sequence length="140" mass="15463">MRANLRAASTAPAFSGLVVVKAWLHLAVETELKNTSPLHLQAPRSQNTFLLRRSRANAAAWLATSLSQLSRAVPLRLALASTFGDEKQLDDGLAKREEEPKKVSDRWATNMERRAWTVLNQASGCRDRQLTQTPVASTTP</sequence>
<comment type="caution">
    <text evidence="1">The sequence shown here is derived from an EMBL/GenBank/DDBJ whole genome shotgun (WGS) entry which is preliminary data.</text>
</comment>
<dbReference type="EMBL" id="CAMXCT010005272">
    <property type="protein sequence ID" value="CAI4011910.1"/>
    <property type="molecule type" value="Genomic_DNA"/>
</dbReference>
<evidence type="ECO:0000313" key="1">
    <source>
        <dbReference type="EMBL" id="CAI4011910.1"/>
    </source>
</evidence>
<evidence type="ECO:0000313" key="2">
    <source>
        <dbReference type="EMBL" id="CAL4799222.1"/>
    </source>
</evidence>
<dbReference type="Proteomes" id="UP001152797">
    <property type="component" value="Unassembled WGS sequence"/>
</dbReference>
<protein>
    <submittedName>
        <fullName evidence="1">Uncharacterized protein</fullName>
    </submittedName>
</protein>
<evidence type="ECO:0000313" key="3">
    <source>
        <dbReference type="Proteomes" id="UP001152797"/>
    </source>
</evidence>
<keyword evidence="3" id="KW-1185">Reference proteome</keyword>
<dbReference type="EMBL" id="CAMXCT020005272">
    <property type="protein sequence ID" value="CAL1165285.1"/>
    <property type="molecule type" value="Genomic_DNA"/>
</dbReference>
<organism evidence="1">
    <name type="scientific">Cladocopium goreaui</name>
    <dbReference type="NCBI Taxonomy" id="2562237"/>
    <lineage>
        <taxon>Eukaryota</taxon>
        <taxon>Sar</taxon>
        <taxon>Alveolata</taxon>
        <taxon>Dinophyceae</taxon>
        <taxon>Suessiales</taxon>
        <taxon>Symbiodiniaceae</taxon>
        <taxon>Cladocopium</taxon>
    </lineage>
</organism>
<reference evidence="2 3" key="2">
    <citation type="submission" date="2024-05" db="EMBL/GenBank/DDBJ databases">
        <authorList>
            <person name="Chen Y."/>
            <person name="Shah S."/>
            <person name="Dougan E. K."/>
            <person name="Thang M."/>
            <person name="Chan C."/>
        </authorList>
    </citation>
    <scope>NUCLEOTIDE SEQUENCE [LARGE SCALE GENOMIC DNA]</scope>
</reference>
<gene>
    <name evidence="1" type="ORF">C1SCF055_LOCUS37026</name>
</gene>
<dbReference type="EMBL" id="CAMXCT030005272">
    <property type="protein sequence ID" value="CAL4799222.1"/>
    <property type="molecule type" value="Genomic_DNA"/>
</dbReference>
<dbReference type="AlphaFoldDB" id="A0A9P1DLR1"/>